<keyword evidence="2" id="KW-1185">Reference proteome</keyword>
<protein>
    <recommendedName>
        <fullName evidence="3">DUF3168 domain-containing protein</fullName>
    </recommendedName>
</protein>
<sequence>MLVESIGSEPWASATFVGQTHWIQLQLEGHADAVAATCRRLEAELGEAEFDVAGHIVADVAVEAALPVTAADGITSCNLRLEILTIED</sequence>
<dbReference type="AlphaFoldDB" id="A0A4Y9ENT2"/>
<dbReference type="RefSeq" id="WP_135246023.1">
    <property type="nucleotide sequence ID" value="NZ_SIHO01000002.1"/>
</dbReference>
<dbReference type="Proteomes" id="UP000297737">
    <property type="component" value="Unassembled WGS sequence"/>
</dbReference>
<comment type="caution">
    <text evidence="1">The sequence shown here is derived from an EMBL/GenBank/DDBJ whole genome shotgun (WGS) entry which is preliminary data.</text>
</comment>
<gene>
    <name evidence="1" type="ORF">EUV02_09675</name>
</gene>
<evidence type="ECO:0000313" key="1">
    <source>
        <dbReference type="EMBL" id="TFU03431.1"/>
    </source>
</evidence>
<evidence type="ECO:0000313" key="2">
    <source>
        <dbReference type="Proteomes" id="UP000297737"/>
    </source>
</evidence>
<organism evidence="1 2">
    <name type="scientific">Glacieibacterium arshaanense</name>
    <dbReference type="NCBI Taxonomy" id="2511025"/>
    <lineage>
        <taxon>Bacteria</taxon>
        <taxon>Pseudomonadati</taxon>
        <taxon>Pseudomonadota</taxon>
        <taxon>Alphaproteobacteria</taxon>
        <taxon>Sphingomonadales</taxon>
        <taxon>Sphingosinicellaceae</taxon>
        <taxon>Glacieibacterium</taxon>
    </lineage>
</organism>
<name>A0A4Y9ENT2_9SPHN</name>
<proteinExistence type="predicted"/>
<dbReference type="OrthoDB" id="7473760at2"/>
<accession>A0A4Y9ENT2</accession>
<dbReference type="EMBL" id="SIHO01000002">
    <property type="protein sequence ID" value="TFU03431.1"/>
    <property type="molecule type" value="Genomic_DNA"/>
</dbReference>
<evidence type="ECO:0008006" key="3">
    <source>
        <dbReference type="Google" id="ProtNLM"/>
    </source>
</evidence>
<reference evidence="1 2" key="1">
    <citation type="submission" date="2019-02" db="EMBL/GenBank/DDBJ databases">
        <title>Polymorphobacter sp. isolated from the lake at the Tibet of China.</title>
        <authorList>
            <person name="Li A."/>
        </authorList>
    </citation>
    <scope>NUCLEOTIDE SEQUENCE [LARGE SCALE GENOMIC DNA]</scope>
    <source>
        <strain evidence="1 2">DJ1R-1</strain>
    </source>
</reference>